<dbReference type="Pfam" id="PF23622">
    <property type="entry name" value="LRR_At1g61320_AtMIF1"/>
    <property type="match status" value="1"/>
</dbReference>
<evidence type="ECO:0000259" key="1">
    <source>
        <dbReference type="Pfam" id="PF00646"/>
    </source>
</evidence>
<reference evidence="3 4" key="1">
    <citation type="submission" date="2013-10" db="EMBL/GenBank/DDBJ databases">
        <authorList>
            <consortium name="International Citrus Genome Consortium"/>
            <person name="Jenkins J."/>
            <person name="Schmutz J."/>
            <person name="Prochnik S."/>
            <person name="Rokhsar D."/>
            <person name="Gmitter F."/>
            <person name="Ollitrault P."/>
            <person name="Machado M."/>
            <person name="Talon M."/>
            <person name="Wincker P."/>
            <person name="Jaillon O."/>
            <person name="Morgante M."/>
        </authorList>
    </citation>
    <scope>NUCLEOTIDE SEQUENCE</scope>
    <source>
        <strain evidence="4">cv. Clemenules</strain>
    </source>
</reference>
<organism evidence="3 4">
    <name type="scientific">Citrus clementina</name>
    <name type="common">Clementine</name>
    <name type="synonym">Citrus deliciosa x Citrus sinensis</name>
    <dbReference type="NCBI Taxonomy" id="85681"/>
    <lineage>
        <taxon>Eukaryota</taxon>
        <taxon>Viridiplantae</taxon>
        <taxon>Streptophyta</taxon>
        <taxon>Embryophyta</taxon>
        <taxon>Tracheophyta</taxon>
        <taxon>Spermatophyta</taxon>
        <taxon>Magnoliopsida</taxon>
        <taxon>eudicotyledons</taxon>
        <taxon>Gunneridae</taxon>
        <taxon>Pentapetalae</taxon>
        <taxon>rosids</taxon>
        <taxon>malvids</taxon>
        <taxon>Sapindales</taxon>
        <taxon>Rutaceae</taxon>
        <taxon>Aurantioideae</taxon>
        <taxon>Citrus</taxon>
    </lineage>
</organism>
<feature type="domain" description="F-box" evidence="1">
    <location>
        <begin position="9"/>
        <end position="45"/>
    </location>
</feature>
<dbReference type="PANTHER" id="PTHR34223:SF83">
    <property type="entry name" value="F-BOX DOMAIN-CONTAINING PROTEIN"/>
    <property type="match status" value="1"/>
</dbReference>
<dbReference type="eggNOG" id="ENOG502QTMV">
    <property type="taxonomic scope" value="Eukaryota"/>
</dbReference>
<proteinExistence type="predicted"/>
<accession>V4T7V8</accession>
<dbReference type="EMBL" id="KI536726">
    <property type="protein sequence ID" value="ESR49302.1"/>
    <property type="molecule type" value="Genomic_DNA"/>
</dbReference>
<dbReference type="CDD" id="cd22160">
    <property type="entry name" value="F-box_AtFBL13-like"/>
    <property type="match status" value="1"/>
</dbReference>
<dbReference type="InParanoid" id="V4T7V8"/>
<gene>
    <name evidence="3" type="ORF">CICLE_v10033934mg</name>
</gene>
<dbReference type="STRING" id="85681.V4T7V8"/>
<dbReference type="FunCoup" id="V4T7V8">
    <property type="interactions" value="88"/>
</dbReference>
<dbReference type="Pfam" id="PF00646">
    <property type="entry name" value="F-box"/>
    <property type="match status" value="1"/>
</dbReference>
<keyword evidence="4" id="KW-1185">Reference proteome</keyword>
<dbReference type="InterPro" id="IPR036047">
    <property type="entry name" value="F-box-like_dom_sf"/>
</dbReference>
<protein>
    <submittedName>
        <fullName evidence="3">Uncharacterized protein</fullName>
    </submittedName>
</protein>
<dbReference type="InterPro" id="IPR001810">
    <property type="entry name" value="F-box_dom"/>
</dbReference>
<dbReference type="InterPro" id="IPR055357">
    <property type="entry name" value="LRR_At1g61320_AtMIF1"/>
</dbReference>
<dbReference type="Gramene" id="ESR49302">
    <property type="protein sequence ID" value="ESR49302"/>
    <property type="gene ID" value="CICLE_v10033934mg"/>
</dbReference>
<dbReference type="InterPro" id="IPR053197">
    <property type="entry name" value="F-box_SCFL_complex_component"/>
</dbReference>
<dbReference type="SUPFAM" id="SSF81383">
    <property type="entry name" value="F-box domain"/>
    <property type="match status" value="1"/>
</dbReference>
<dbReference type="PANTHER" id="PTHR34223">
    <property type="entry name" value="OS11G0201299 PROTEIN"/>
    <property type="match status" value="1"/>
</dbReference>
<dbReference type="Proteomes" id="UP000030687">
    <property type="component" value="Unassembled WGS sequence"/>
</dbReference>
<dbReference type="AlphaFoldDB" id="V4T7V8"/>
<dbReference type="InterPro" id="IPR053781">
    <property type="entry name" value="F-box_AtFBL13-like"/>
</dbReference>
<evidence type="ECO:0000313" key="4">
    <source>
        <dbReference type="Proteomes" id="UP000030687"/>
    </source>
</evidence>
<dbReference type="InterPro" id="IPR032675">
    <property type="entry name" value="LRR_dom_sf"/>
</dbReference>
<sequence length="361" mass="41146">MEETAGDIISSLPSEILFHIISLLPFESAIQTIFLSTRWRLLWNMALVQKHGTKEDVASAVSQFLTNFNEHDPRKNTRRFMFHFGKDSILTAIIAPNNKLHLHFSAIKQEFPRRFGLVLELNPQNPIHQPNPPAFFVKTLNLSSVNYLSNDIVSSIISSFRFLENLKISGCNGLRTLYIDSNTKLLELTIFDCLHLKSVCIKSPKLRTLRYRGPLPWFWPENHYNLEDAMLDFRKGPGYRGFESCDFDPVLLTIKNAEVLTLCKWTFENDPESYHMASTAACSKQVGKHSELGNLKVVKLEGFLNQNDEIKFAEHLQEIITVDPLILATSDGICWRRLVIPSQSQQTKQGVSNLEVLAATQ</sequence>
<evidence type="ECO:0000259" key="2">
    <source>
        <dbReference type="Pfam" id="PF23622"/>
    </source>
</evidence>
<feature type="domain" description="At1g61320/AtMIF1 LRR" evidence="2">
    <location>
        <begin position="138"/>
        <end position="214"/>
    </location>
</feature>
<dbReference type="Gene3D" id="3.80.10.10">
    <property type="entry name" value="Ribonuclease Inhibitor"/>
    <property type="match status" value="1"/>
</dbReference>
<dbReference type="KEGG" id="cic:CICLE_v10033934mg"/>
<dbReference type="OMA" id="LNIIGCH"/>
<evidence type="ECO:0000313" key="3">
    <source>
        <dbReference type="EMBL" id="ESR49302.1"/>
    </source>
</evidence>
<dbReference type="Gene3D" id="1.20.1280.50">
    <property type="match status" value="1"/>
</dbReference>
<name>V4T7V8_CITCL</name>